<proteinExistence type="predicted"/>
<evidence type="ECO:0000313" key="2">
    <source>
        <dbReference type="Proteomes" id="UP001432216"/>
    </source>
</evidence>
<dbReference type="RefSeq" id="XP_064718781.1">
    <property type="nucleotide sequence ID" value="XM_064862709.1"/>
</dbReference>
<dbReference type="GeneID" id="89987605"/>
<reference evidence="1 2" key="1">
    <citation type="submission" date="2024-01" db="EMBL/GenBank/DDBJ databases">
        <title>Comparative genomics of Cryptococcus and Kwoniella reveals pathogenesis evolution and contrasting modes of karyotype evolution via chromosome fusion or intercentromeric recombination.</title>
        <authorList>
            <person name="Coelho M.A."/>
            <person name="David-Palma M."/>
            <person name="Shea T."/>
            <person name="Bowers K."/>
            <person name="McGinley-Smith S."/>
            <person name="Mohammad A.W."/>
            <person name="Gnirke A."/>
            <person name="Yurkov A.M."/>
            <person name="Nowrousian M."/>
            <person name="Sun S."/>
            <person name="Cuomo C.A."/>
            <person name="Heitman J."/>
        </authorList>
    </citation>
    <scope>NUCLEOTIDE SEQUENCE [LARGE SCALE GENOMIC DNA]</scope>
    <source>
        <strain evidence="1 2">7685027</strain>
    </source>
</reference>
<keyword evidence="2" id="KW-1185">Reference proteome</keyword>
<dbReference type="EMBL" id="CP143806">
    <property type="protein sequence ID" value="WVO19541.1"/>
    <property type="molecule type" value="Genomic_DNA"/>
</dbReference>
<name>A0ABZ2ALW7_9TREE</name>
<organism evidence="1 2">
    <name type="scientific">Cryptococcus decagattii</name>
    <dbReference type="NCBI Taxonomy" id="1859122"/>
    <lineage>
        <taxon>Eukaryota</taxon>
        <taxon>Fungi</taxon>
        <taxon>Dikarya</taxon>
        <taxon>Basidiomycota</taxon>
        <taxon>Agaricomycotina</taxon>
        <taxon>Tremellomycetes</taxon>
        <taxon>Tremellales</taxon>
        <taxon>Cryptococcaceae</taxon>
        <taxon>Cryptococcus</taxon>
        <taxon>Cryptococcus gattii species complex</taxon>
    </lineage>
</organism>
<evidence type="ECO:0000313" key="1">
    <source>
        <dbReference type="EMBL" id="WVO19541.1"/>
    </source>
</evidence>
<gene>
    <name evidence="1" type="ORF">IAS62_000829</name>
</gene>
<sequence>MSVQSVRPSLAPLTVSDITPIMDFTHKALRPLFTSSDSSAISTTSTIPSSSTYSRAWEDMIGRLASYKVNTTFDLWSGGNIRLNGLDLTLTIGDTEGLFKAMKTDERFSKFQIIRYVFFDEEKEDWKASFIRAHPSSCSVFSSDSE</sequence>
<protein>
    <submittedName>
        <fullName evidence="1">Uncharacterized protein</fullName>
    </submittedName>
</protein>
<dbReference type="Proteomes" id="UP001432216">
    <property type="component" value="Chromosome 1"/>
</dbReference>
<accession>A0ABZ2ALW7</accession>